<evidence type="ECO:0000313" key="4">
    <source>
        <dbReference type="Proteomes" id="UP001162164"/>
    </source>
</evidence>
<feature type="domain" description="Reverse transcriptase" evidence="1">
    <location>
        <begin position="584"/>
        <end position="702"/>
    </location>
</feature>
<dbReference type="InterPro" id="IPR000477">
    <property type="entry name" value="RT_dom"/>
</dbReference>
<accession>A0ABQ9J1F5</accession>
<comment type="caution">
    <text evidence="3">The sequence shown here is derived from an EMBL/GenBank/DDBJ whole genome shotgun (WGS) entry which is preliminary data.</text>
</comment>
<feature type="domain" description="Endonuclease/exonuclease/phosphatase" evidence="2">
    <location>
        <begin position="94"/>
        <end position="295"/>
    </location>
</feature>
<feature type="non-terminal residue" evidence="3">
    <location>
        <position position="781"/>
    </location>
</feature>
<reference evidence="3" key="1">
    <citation type="journal article" date="2023" name="Insect Mol. Biol.">
        <title>Genome sequencing provides insights into the evolution of gene families encoding plant cell wall-degrading enzymes in longhorned beetles.</title>
        <authorList>
            <person name="Shin N.R."/>
            <person name="Okamura Y."/>
            <person name="Kirsch R."/>
            <person name="Pauchet Y."/>
        </authorList>
    </citation>
    <scope>NUCLEOTIDE SEQUENCE</scope>
    <source>
        <strain evidence="3">MMC_N1</strain>
    </source>
</reference>
<sequence length="781" mass="90631">MDLSILAVVDFYTCFMKRKDGKITVNSMLVGENVMWKNILGLSSVLNVQDSIILQKIVKMILLVLNVLEIIKLKNQPIRSNISTNCNKKNEIVYFNCQGFINNKDQILQLVLDWKPIILCLSETHVDDDITDSELKIAGYNYEKCVTTNRRTGGILIYISDNYKYKVKETQNLLNYLWLISITIKLNKCNYIISALYHPPQVSDNLFIEFFKNYLDSAVEFNGTLIICGDFNYDLLSETYYGNKCKTIINQNGLSQLIKGPTRVTLNSATLIDYVITNNRNLISKVHYTPKISDHAILTIKISVENANQIQKMYKRSYKNYNLDTFHSLLQETVWNTDVSDIDKMATSFTCNIKTILDNMCPIQEVTLPEKYINNKWMTNEILSKMKERDILYQRAIYTKNENDWNKFKILRNHITQEIKRQKEKYFNDIIDENKNNSRVMWKNLKVLLPNNKKTSGKTVKFDDIEYSNEQTISENFNQYFILSIHDIINEINKYHDHNDILTNVERHRTLSSFKLIDMSKLKTIVKSLKNTSDLEDGISTKILKDAVLVIGNRLLDVINTSLQNGVFPSNWKQSIVVPAPKVSNTTLCEEFRPINTVPPYEKILEIVVKDEIVSYCEENSVIVPNQSGFRDKHSCETVILHICDTWLKANDNGEIVLAVFLDFRRAFETVDRNMLIKKLEKIGICGIIIDENLCFKSHANYIMNKMSKKVYFMSRVGKCLSMFTKITIYKSIIAPHIDFCSSVLFNLKDNQIQQLQKIQNRGMRNILQCNKFTPIKLMLE</sequence>
<dbReference type="Pfam" id="PF00078">
    <property type="entry name" value="RVT_1"/>
    <property type="match status" value="1"/>
</dbReference>
<evidence type="ECO:0000313" key="3">
    <source>
        <dbReference type="EMBL" id="KAJ8971063.1"/>
    </source>
</evidence>
<keyword evidence="4" id="KW-1185">Reference proteome</keyword>
<organism evidence="3 4">
    <name type="scientific">Molorchus minor</name>
    <dbReference type="NCBI Taxonomy" id="1323400"/>
    <lineage>
        <taxon>Eukaryota</taxon>
        <taxon>Metazoa</taxon>
        <taxon>Ecdysozoa</taxon>
        <taxon>Arthropoda</taxon>
        <taxon>Hexapoda</taxon>
        <taxon>Insecta</taxon>
        <taxon>Pterygota</taxon>
        <taxon>Neoptera</taxon>
        <taxon>Endopterygota</taxon>
        <taxon>Coleoptera</taxon>
        <taxon>Polyphaga</taxon>
        <taxon>Cucujiformia</taxon>
        <taxon>Chrysomeloidea</taxon>
        <taxon>Cerambycidae</taxon>
        <taxon>Lamiinae</taxon>
        <taxon>Monochamini</taxon>
        <taxon>Molorchus</taxon>
    </lineage>
</organism>
<protein>
    <recommendedName>
        <fullName evidence="5">Reverse transcriptase domain-containing protein</fullName>
    </recommendedName>
</protein>
<dbReference type="PANTHER" id="PTHR47510:SF3">
    <property type="entry name" value="ENDO_EXONUCLEASE_PHOSPHATASE DOMAIN-CONTAINING PROTEIN"/>
    <property type="match status" value="1"/>
</dbReference>
<dbReference type="Pfam" id="PF03372">
    <property type="entry name" value="Exo_endo_phos"/>
    <property type="match status" value="1"/>
</dbReference>
<dbReference type="Gene3D" id="3.60.10.10">
    <property type="entry name" value="Endonuclease/exonuclease/phosphatase"/>
    <property type="match status" value="1"/>
</dbReference>
<dbReference type="InterPro" id="IPR005135">
    <property type="entry name" value="Endo/exonuclease/phosphatase"/>
</dbReference>
<dbReference type="Proteomes" id="UP001162164">
    <property type="component" value="Unassembled WGS sequence"/>
</dbReference>
<dbReference type="InterPro" id="IPR036691">
    <property type="entry name" value="Endo/exonu/phosph_ase_sf"/>
</dbReference>
<dbReference type="SUPFAM" id="SSF56219">
    <property type="entry name" value="DNase I-like"/>
    <property type="match status" value="1"/>
</dbReference>
<dbReference type="PANTHER" id="PTHR47510">
    <property type="entry name" value="REVERSE TRANSCRIPTASE DOMAIN-CONTAINING PROTEIN"/>
    <property type="match status" value="1"/>
</dbReference>
<dbReference type="EMBL" id="JAPWTJ010001529">
    <property type="protein sequence ID" value="KAJ8971063.1"/>
    <property type="molecule type" value="Genomic_DNA"/>
</dbReference>
<evidence type="ECO:0000259" key="1">
    <source>
        <dbReference type="Pfam" id="PF00078"/>
    </source>
</evidence>
<name>A0ABQ9J1F5_9CUCU</name>
<evidence type="ECO:0008006" key="5">
    <source>
        <dbReference type="Google" id="ProtNLM"/>
    </source>
</evidence>
<proteinExistence type="predicted"/>
<gene>
    <name evidence="3" type="ORF">NQ317_002755</name>
</gene>
<evidence type="ECO:0000259" key="2">
    <source>
        <dbReference type="Pfam" id="PF03372"/>
    </source>
</evidence>